<dbReference type="EMBL" id="CP039898">
    <property type="protein sequence ID" value="QCL81987.1"/>
    <property type="molecule type" value="Genomic_DNA"/>
</dbReference>
<organism evidence="4 5">
    <name type="scientific">Agrobacterium tumefaciens</name>
    <dbReference type="NCBI Taxonomy" id="358"/>
    <lineage>
        <taxon>Bacteria</taxon>
        <taxon>Pseudomonadati</taxon>
        <taxon>Pseudomonadota</taxon>
        <taxon>Alphaproteobacteria</taxon>
        <taxon>Hyphomicrobiales</taxon>
        <taxon>Rhizobiaceae</taxon>
        <taxon>Rhizobium/Agrobacterium group</taxon>
        <taxon>Agrobacterium</taxon>
        <taxon>Agrobacterium tumefaciens complex</taxon>
    </lineage>
</organism>
<accession>A0AAE6BI47</accession>
<sequence>MVVKQPPSECALQVEGLAMKNRHPLRIQLTIQGGGAKFITMLPAAQAFCDKRTAGDIYITRVSGASAGSIVAALIATNANFERVFEFLDNNGDRYVGKMRGISRFMPFSFMRKGWWILKVVSGYSVVSPRLLRRFLIEMFSYSCPDLRHINGDVSKVTIADIEKRFNCKLRIGLSSLTTLEGSEAEPKTPFISALVDSCSIPLFFRNIRNIGEGRFVDGGLCENLPTSSLFEDIAQYGDLFAITTSEPQDSNFSTVFEFMMAVFSASVNHNVKRSIKMVGDYLNVAIESKVTTFDFSGAMAFCRDTQSKDLIYAKALNRLASYAKIKTITDQPNGSFNSGRYDPQSIMDGIFQFHSVVSNGATKNLISTTMALFCNSLNWAEQNENDSDISFQQSVFRVGQKPVFSISINFPRDQRSQYLHPMKWQVYDKDTKKIIPSRIIPMKQRNENGVESISCCIFFEKPLSSGKEKHRDYVLEHYIEYIGGIPGLKAAPYAEFLAMSNLTDEVIEEVNLIMLIPKTYRRGLKVNADSSCSELSFGILKQSEIVRISAVLDDYRHDAIGGRFRNLKPGQRARANFVV</sequence>
<reference evidence="4 5" key="1">
    <citation type="submission" date="2019-04" db="EMBL/GenBank/DDBJ databases">
        <title>Complete genome sequence of Agrobacterium tumefaciens CFBP5877.</title>
        <authorList>
            <person name="Huang Y.-Y."/>
            <person name="Chiang H.-Y."/>
            <person name="Chou L."/>
            <person name="Lai E.-M."/>
            <person name="Kuo C.-H."/>
        </authorList>
    </citation>
    <scope>NUCLEOTIDE SEQUENCE [LARGE SCALE GENOMIC DNA]</scope>
    <source>
        <strain evidence="4 5">CFBP5877</strain>
    </source>
</reference>
<feature type="active site" description="Nucleophile" evidence="2">
    <location>
        <position position="66"/>
    </location>
</feature>
<feature type="short sequence motif" description="GXSXG" evidence="2">
    <location>
        <begin position="64"/>
        <end position="68"/>
    </location>
</feature>
<dbReference type="SUPFAM" id="SSF52151">
    <property type="entry name" value="FabD/lysophospholipase-like"/>
    <property type="match status" value="1"/>
</dbReference>
<evidence type="ECO:0000313" key="4">
    <source>
        <dbReference type="EMBL" id="QCL81987.1"/>
    </source>
</evidence>
<evidence type="ECO:0000313" key="5">
    <source>
        <dbReference type="Proteomes" id="UP000298579"/>
    </source>
</evidence>
<dbReference type="InterPro" id="IPR002641">
    <property type="entry name" value="PNPLA_dom"/>
</dbReference>
<proteinExistence type="predicted"/>
<dbReference type="InterPro" id="IPR016035">
    <property type="entry name" value="Acyl_Trfase/lysoPLipase"/>
</dbReference>
<feature type="domain" description="PNPLA" evidence="3">
    <location>
        <begin position="29"/>
        <end position="231"/>
    </location>
</feature>
<gene>
    <name evidence="4" type="ORF">CFBP5877_23260</name>
</gene>
<name>A0AAE6BI47_AGRTU</name>
<dbReference type="GO" id="GO:0016787">
    <property type="term" value="F:hydrolase activity"/>
    <property type="evidence" value="ECO:0007669"/>
    <property type="project" value="UniProtKB-UniRule"/>
</dbReference>
<dbReference type="Proteomes" id="UP000298579">
    <property type="component" value="Chromosome linear"/>
</dbReference>
<feature type="active site" description="Proton acceptor" evidence="2">
    <location>
        <position position="218"/>
    </location>
</feature>
<dbReference type="Gene3D" id="3.40.1090.10">
    <property type="entry name" value="Cytosolic phospholipase A2 catalytic domain"/>
    <property type="match status" value="2"/>
</dbReference>
<keyword evidence="1 2" id="KW-0443">Lipid metabolism</keyword>
<dbReference type="Pfam" id="PF01734">
    <property type="entry name" value="Patatin"/>
    <property type="match status" value="1"/>
</dbReference>
<evidence type="ECO:0000256" key="1">
    <source>
        <dbReference type="ARBA" id="ARBA00023098"/>
    </source>
</evidence>
<comment type="caution">
    <text evidence="2">Lacks conserved residue(s) required for the propagation of feature annotation.</text>
</comment>
<dbReference type="PROSITE" id="PS51635">
    <property type="entry name" value="PNPLA"/>
    <property type="match status" value="1"/>
</dbReference>
<evidence type="ECO:0000256" key="2">
    <source>
        <dbReference type="PROSITE-ProRule" id="PRU01161"/>
    </source>
</evidence>
<feature type="short sequence motif" description="DGA/G" evidence="2">
    <location>
        <begin position="218"/>
        <end position="220"/>
    </location>
</feature>
<dbReference type="GO" id="GO:0016042">
    <property type="term" value="P:lipid catabolic process"/>
    <property type="evidence" value="ECO:0007669"/>
    <property type="project" value="UniProtKB-UniRule"/>
</dbReference>
<dbReference type="AlphaFoldDB" id="A0AAE6BI47"/>
<evidence type="ECO:0000259" key="3">
    <source>
        <dbReference type="PROSITE" id="PS51635"/>
    </source>
</evidence>
<keyword evidence="2" id="KW-0378">Hydrolase</keyword>
<protein>
    <submittedName>
        <fullName evidence="4">Patatin-like phospholipase family protein</fullName>
    </submittedName>
</protein>
<keyword evidence="2" id="KW-0442">Lipid degradation</keyword>